<organism evidence="2">
    <name type="scientific">Brassica napus</name>
    <name type="common">Rape</name>
    <dbReference type="NCBI Taxonomy" id="3708"/>
    <lineage>
        <taxon>Eukaryota</taxon>
        <taxon>Viridiplantae</taxon>
        <taxon>Streptophyta</taxon>
        <taxon>Embryophyta</taxon>
        <taxon>Tracheophyta</taxon>
        <taxon>Spermatophyta</taxon>
        <taxon>Magnoliopsida</taxon>
        <taxon>eudicotyledons</taxon>
        <taxon>Gunneridae</taxon>
        <taxon>Pentapetalae</taxon>
        <taxon>rosids</taxon>
        <taxon>malvids</taxon>
        <taxon>Brassicales</taxon>
        <taxon>Brassicaceae</taxon>
        <taxon>Brassiceae</taxon>
        <taxon>Brassica</taxon>
    </lineage>
</organism>
<accession>A0A816LUI2</accession>
<sequence length="333" mass="37157">MRSVTFPADEIIKIPNRFVIFRSGLRGPENAMDFVSTIFRGVDWLSTSQFNVTMFQLFGGAVKFTLTHSSCSLNSLSIYPRVIIIDDDDEEETLESKKRKNLDSNSLTPSSTGGVIIINDDEEDETLEPSKKKPRLGSWWDDVDSFDELSSVFKRLPIMHSSFSSTNLPETKTKEDKRSLSSSDHENLLGYSDSVTSNNKENQDRLGYGHVSLPSLGGYVKDIVTPVDSCFPSSPTGLLEAKTNTNKDYESQLSSSNHHGDNFIGFREDEIVGEGTDNSSNKGIRHVSLEELGVSVEDLKSMPWEAFDPTWEIRSETMDPWLGGHVSDMFSAN</sequence>
<name>A0A816LUI2_BRANA</name>
<evidence type="ECO:0000256" key="1">
    <source>
        <dbReference type="SAM" id="MobiDB-lite"/>
    </source>
</evidence>
<gene>
    <name evidence="2" type="ORF">DARMORV10_C07P10670.1</name>
</gene>
<dbReference type="AlphaFoldDB" id="A0A816LUI2"/>
<feature type="compositionally biased region" description="Polar residues" evidence="1">
    <location>
        <begin position="103"/>
        <end position="113"/>
    </location>
</feature>
<feature type="region of interest" description="Disordered" evidence="1">
    <location>
        <begin position="164"/>
        <end position="197"/>
    </location>
</feature>
<dbReference type="Proteomes" id="UP001295469">
    <property type="component" value="Chromosome C07"/>
</dbReference>
<reference evidence="2" key="1">
    <citation type="submission" date="2021-01" db="EMBL/GenBank/DDBJ databases">
        <authorList>
            <consortium name="Genoscope - CEA"/>
            <person name="William W."/>
        </authorList>
    </citation>
    <scope>NUCLEOTIDE SEQUENCE</scope>
</reference>
<proteinExistence type="predicted"/>
<protein>
    <submittedName>
        <fullName evidence="2">(rape) hypothetical protein</fullName>
    </submittedName>
</protein>
<evidence type="ECO:0000313" key="2">
    <source>
        <dbReference type="EMBL" id="CAF1960728.1"/>
    </source>
</evidence>
<feature type="region of interest" description="Disordered" evidence="1">
    <location>
        <begin position="96"/>
        <end position="135"/>
    </location>
</feature>
<dbReference type="EMBL" id="HG994371">
    <property type="protein sequence ID" value="CAF1960728.1"/>
    <property type="molecule type" value="Genomic_DNA"/>
</dbReference>
<feature type="compositionally biased region" description="Basic and acidic residues" evidence="1">
    <location>
        <begin position="171"/>
        <end position="187"/>
    </location>
</feature>